<sequence length="264" mass="30618">MTELMVKVIKCARQASMPGTICLYAGFYDLLSDCVRFSVEPGQHIDESEVKKLYDKHAHVRRYPRKAYYHAKIFRAISGLMANHTSFDEMRIKWEEVFRSIASHYHLPDHEYLQIYCYFNDLIQRCYRAAYDTRGLYEDVKSLVQERKAANSSMIEAAVNLAEADRDPFIFMWIKAYKDAREGLIGDIIPLLILSIESELPENDELSLAINKSALIVIEQIKLLYRNGFDLTYEDVKKHMKFDPLEEIIKGRSSPSLAKVRACT</sequence>
<dbReference type="EMBL" id="JWZT01004638">
    <property type="protein sequence ID" value="KII63616.1"/>
    <property type="molecule type" value="Genomic_DNA"/>
</dbReference>
<name>A0A0C2MPS4_THEKT</name>
<organism evidence="1 2">
    <name type="scientific">Thelohanellus kitauei</name>
    <name type="common">Myxosporean</name>
    <dbReference type="NCBI Taxonomy" id="669202"/>
    <lineage>
        <taxon>Eukaryota</taxon>
        <taxon>Metazoa</taxon>
        <taxon>Cnidaria</taxon>
        <taxon>Myxozoa</taxon>
        <taxon>Myxosporea</taxon>
        <taxon>Bivalvulida</taxon>
        <taxon>Platysporina</taxon>
        <taxon>Myxobolidae</taxon>
        <taxon>Thelohanellus</taxon>
    </lineage>
</organism>
<comment type="caution">
    <text evidence="1">The sequence shown here is derived from an EMBL/GenBank/DDBJ whole genome shotgun (WGS) entry which is preliminary data.</text>
</comment>
<proteinExistence type="predicted"/>
<evidence type="ECO:0000313" key="2">
    <source>
        <dbReference type="Proteomes" id="UP000031668"/>
    </source>
</evidence>
<keyword evidence="2" id="KW-1185">Reference proteome</keyword>
<protein>
    <submittedName>
        <fullName evidence="1">Uncharacterized protein</fullName>
    </submittedName>
</protein>
<dbReference type="AlphaFoldDB" id="A0A0C2MPS4"/>
<evidence type="ECO:0000313" key="1">
    <source>
        <dbReference type="EMBL" id="KII63616.1"/>
    </source>
</evidence>
<reference evidence="1 2" key="1">
    <citation type="journal article" date="2014" name="Genome Biol. Evol.">
        <title>The genome of the myxosporean Thelohanellus kitauei shows adaptations to nutrient acquisition within its fish host.</title>
        <authorList>
            <person name="Yang Y."/>
            <person name="Xiong J."/>
            <person name="Zhou Z."/>
            <person name="Huo F."/>
            <person name="Miao W."/>
            <person name="Ran C."/>
            <person name="Liu Y."/>
            <person name="Zhang J."/>
            <person name="Feng J."/>
            <person name="Wang M."/>
            <person name="Wang M."/>
            <person name="Wang L."/>
            <person name="Yao B."/>
        </authorList>
    </citation>
    <scope>NUCLEOTIDE SEQUENCE [LARGE SCALE GENOMIC DNA]</scope>
    <source>
        <strain evidence="1">Wuqing</strain>
    </source>
</reference>
<gene>
    <name evidence="1" type="ORF">RF11_02673</name>
</gene>
<dbReference type="Proteomes" id="UP000031668">
    <property type="component" value="Unassembled WGS sequence"/>
</dbReference>
<accession>A0A0C2MPS4</accession>